<gene>
    <name evidence="5" type="ORF">LMG3431_01970</name>
</gene>
<dbReference type="SUPFAM" id="SSF46785">
    <property type="entry name" value="Winged helix' DNA-binding domain"/>
    <property type="match status" value="1"/>
</dbReference>
<keyword evidence="6" id="KW-1185">Reference proteome</keyword>
<evidence type="ECO:0000256" key="3">
    <source>
        <dbReference type="ARBA" id="ARBA00023163"/>
    </source>
</evidence>
<evidence type="ECO:0000313" key="6">
    <source>
        <dbReference type="Proteomes" id="UP000494108"/>
    </source>
</evidence>
<dbReference type="InterPro" id="IPR008920">
    <property type="entry name" value="TF_FadR/GntR_C"/>
</dbReference>
<dbReference type="GO" id="GO:0003677">
    <property type="term" value="F:DNA binding"/>
    <property type="evidence" value="ECO:0007669"/>
    <property type="project" value="UniProtKB-KW"/>
</dbReference>
<dbReference type="EMBL" id="CADIJX010000002">
    <property type="protein sequence ID" value="CAB3639507.1"/>
    <property type="molecule type" value="Genomic_DNA"/>
</dbReference>
<dbReference type="InterPro" id="IPR036388">
    <property type="entry name" value="WH-like_DNA-bd_sf"/>
</dbReference>
<evidence type="ECO:0000259" key="4">
    <source>
        <dbReference type="PROSITE" id="PS50949"/>
    </source>
</evidence>
<dbReference type="AlphaFoldDB" id="A0A6S6YTC8"/>
<dbReference type="RefSeq" id="WP_175174282.1">
    <property type="nucleotide sequence ID" value="NZ_CADIJX010000002.1"/>
</dbReference>
<dbReference type="Gene3D" id="1.10.10.10">
    <property type="entry name" value="Winged helix-like DNA-binding domain superfamily/Winged helix DNA-binding domain"/>
    <property type="match status" value="1"/>
</dbReference>
<dbReference type="InterPro" id="IPR011711">
    <property type="entry name" value="GntR_C"/>
</dbReference>
<dbReference type="PROSITE" id="PS50949">
    <property type="entry name" value="HTH_GNTR"/>
    <property type="match status" value="1"/>
</dbReference>
<dbReference type="InterPro" id="IPR036390">
    <property type="entry name" value="WH_DNA-bd_sf"/>
</dbReference>
<keyword evidence="2" id="KW-0238">DNA-binding</keyword>
<accession>A0A6S6YTC8</accession>
<dbReference type="InterPro" id="IPR000524">
    <property type="entry name" value="Tscrpt_reg_HTH_GntR"/>
</dbReference>
<evidence type="ECO:0000256" key="2">
    <source>
        <dbReference type="ARBA" id="ARBA00023125"/>
    </source>
</evidence>
<keyword evidence="1" id="KW-0805">Transcription regulation</keyword>
<dbReference type="Gene3D" id="1.20.120.530">
    <property type="entry name" value="GntR ligand-binding domain-like"/>
    <property type="match status" value="1"/>
</dbReference>
<keyword evidence="3" id="KW-0804">Transcription</keyword>
<dbReference type="Proteomes" id="UP000494108">
    <property type="component" value="Unassembled WGS sequence"/>
</dbReference>
<dbReference type="Pfam" id="PF07729">
    <property type="entry name" value="FCD"/>
    <property type="match status" value="1"/>
</dbReference>
<dbReference type="PANTHER" id="PTHR43537">
    <property type="entry name" value="TRANSCRIPTIONAL REGULATOR, GNTR FAMILY"/>
    <property type="match status" value="1"/>
</dbReference>
<feature type="domain" description="HTH gntR-type" evidence="4">
    <location>
        <begin position="17"/>
        <end position="84"/>
    </location>
</feature>
<evidence type="ECO:0000256" key="1">
    <source>
        <dbReference type="ARBA" id="ARBA00023015"/>
    </source>
</evidence>
<sequence length="241" mass="26576">MTATPAASSTFESVNVPDLVGVVEDRLTQAIVQGRLPPGSRVVEAEIARQMAISRAPVREASRRLERQGILVSKPRRGFFVREMSVREIDDLFQVRLSLELTAVAAACEHADAAGMARLSQLLDLMIAEAADAPQHRRIELDLSFHTLICELSGNAYLLRLFSSTQTEMRMIISLIDNVYQDPEMVAATHQPILDALTKRDVPAAQACMKVHLDDAWEHVRNLFVSQHGAAGEKPRGSSKP</sequence>
<proteinExistence type="predicted"/>
<dbReference type="SUPFAM" id="SSF48008">
    <property type="entry name" value="GntR ligand-binding domain-like"/>
    <property type="match status" value="1"/>
</dbReference>
<dbReference type="Pfam" id="PF00392">
    <property type="entry name" value="GntR"/>
    <property type="match status" value="1"/>
</dbReference>
<protein>
    <recommendedName>
        <fullName evidence="4">HTH gntR-type domain-containing protein</fullName>
    </recommendedName>
</protein>
<organism evidence="5 6">
    <name type="scientific">Achromobacter pestifer</name>
    <dbReference type="NCBI Taxonomy" id="1353889"/>
    <lineage>
        <taxon>Bacteria</taxon>
        <taxon>Pseudomonadati</taxon>
        <taxon>Pseudomonadota</taxon>
        <taxon>Betaproteobacteria</taxon>
        <taxon>Burkholderiales</taxon>
        <taxon>Alcaligenaceae</taxon>
        <taxon>Achromobacter</taxon>
    </lineage>
</organism>
<dbReference type="CDD" id="cd07377">
    <property type="entry name" value="WHTH_GntR"/>
    <property type="match status" value="1"/>
</dbReference>
<dbReference type="SMART" id="SM00345">
    <property type="entry name" value="HTH_GNTR"/>
    <property type="match status" value="1"/>
</dbReference>
<evidence type="ECO:0000313" key="5">
    <source>
        <dbReference type="EMBL" id="CAB3639507.1"/>
    </source>
</evidence>
<reference evidence="5 6" key="1">
    <citation type="submission" date="2020-04" db="EMBL/GenBank/DDBJ databases">
        <authorList>
            <person name="De Canck E."/>
        </authorList>
    </citation>
    <scope>NUCLEOTIDE SEQUENCE [LARGE SCALE GENOMIC DNA]</scope>
    <source>
        <strain evidence="5 6">LMG 3431</strain>
    </source>
</reference>
<dbReference type="PANTHER" id="PTHR43537:SF45">
    <property type="entry name" value="GNTR FAMILY REGULATORY PROTEIN"/>
    <property type="match status" value="1"/>
</dbReference>
<name>A0A6S6YTC8_9BURK</name>
<dbReference type="GO" id="GO:0003700">
    <property type="term" value="F:DNA-binding transcription factor activity"/>
    <property type="evidence" value="ECO:0007669"/>
    <property type="project" value="InterPro"/>
</dbReference>
<dbReference type="SMART" id="SM00895">
    <property type="entry name" value="FCD"/>
    <property type="match status" value="1"/>
</dbReference>